<dbReference type="SUPFAM" id="SSF55073">
    <property type="entry name" value="Nucleotide cyclase"/>
    <property type="match status" value="1"/>
</dbReference>
<comment type="caution">
    <text evidence="6">The sequence shown here is derived from an EMBL/GenBank/DDBJ whole genome shotgun (WGS) entry which is preliminary data.</text>
</comment>
<dbReference type="Pfam" id="PF00990">
    <property type="entry name" value="GGDEF"/>
    <property type="match status" value="1"/>
</dbReference>
<sequence>MIYSNKFLIIFLFAYLLLFSITGFTESISIKLEEADNVKSSNPSKFSELLSSLEEQKKLLDNEQRYYLRYLQAYQLAFSGKTEKSKTILKEILGSEASETIKFRSRLTLINFYAYNRNWADGLSNLTVLLEELPKINNEQYQNDGLALAAMFYNQIGQYSLGLTYANQLEKQTKDARQNCLAKMFKFESIFYTTDLKVDPIEIESAINACNKEPIAANLLRTYVAEMHIQDEQLEHANTLLLKYIHEVESVKYVRLIVRFYSLIAETYFKQSDFEKSAYYSNKTIEKAVNIPTTQGVINSYKFLYHIAKKQSDFSASLLAHEKYSQLNQSYIDEITAKHFAYQLAEHKSFEQQSKISLLNEKNTLLETKQALSEAEVANTRLIIMVLIISLLLFIFWAGRLYKAHKRIKELAEFDALTGIFNRGHFTQVATSTLRYCKSAEQDLSVIMFDLDYFKSINDNYGHATGDWALKETIKVCQNVGRKNDIFARLGGEEFCILLPSCHIRSAALVAEHCRSAIEDIVTEASGHDFKITASFGITDAKTSGFELEKLLADADEAAYDSKKSGRNRITVFTVEEEPEQKQLDSSWSIT</sequence>
<comment type="cofactor">
    <cofactor evidence="1">
        <name>Mg(2+)</name>
        <dbReference type="ChEBI" id="CHEBI:18420"/>
    </cofactor>
</comment>
<protein>
    <recommendedName>
        <fullName evidence="2">diguanylate cyclase</fullName>
        <ecNumber evidence="2">2.7.7.65</ecNumber>
    </recommendedName>
</protein>
<dbReference type="CDD" id="cd01949">
    <property type="entry name" value="GGDEF"/>
    <property type="match status" value="1"/>
</dbReference>
<evidence type="ECO:0000313" key="7">
    <source>
        <dbReference type="Proteomes" id="UP000315303"/>
    </source>
</evidence>
<accession>A0A502KVM8</accession>
<dbReference type="Proteomes" id="UP000315303">
    <property type="component" value="Unassembled WGS sequence"/>
</dbReference>
<evidence type="ECO:0000256" key="3">
    <source>
        <dbReference type="ARBA" id="ARBA00034247"/>
    </source>
</evidence>
<dbReference type="GO" id="GO:0052621">
    <property type="term" value="F:diguanylate cyclase activity"/>
    <property type="evidence" value="ECO:0007669"/>
    <property type="project" value="UniProtKB-EC"/>
</dbReference>
<dbReference type="InterPro" id="IPR029787">
    <property type="entry name" value="Nucleotide_cyclase"/>
</dbReference>
<evidence type="ECO:0000256" key="4">
    <source>
        <dbReference type="SAM" id="Phobius"/>
    </source>
</evidence>
<feature type="transmembrane region" description="Helical" evidence="4">
    <location>
        <begin position="382"/>
        <end position="402"/>
    </location>
</feature>
<keyword evidence="4" id="KW-0472">Membrane</keyword>
<dbReference type="SMART" id="SM00267">
    <property type="entry name" value="GGDEF"/>
    <property type="match status" value="1"/>
</dbReference>
<gene>
    <name evidence="6" type="ORF">EPA86_10120</name>
</gene>
<dbReference type="SUPFAM" id="SSF48452">
    <property type="entry name" value="TPR-like"/>
    <property type="match status" value="1"/>
</dbReference>
<dbReference type="InterPro" id="IPR011990">
    <property type="entry name" value="TPR-like_helical_dom_sf"/>
</dbReference>
<dbReference type="NCBIfam" id="TIGR00254">
    <property type="entry name" value="GGDEF"/>
    <property type="match status" value="1"/>
</dbReference>
<evidence type="ECO:0000256" key="1">
    <source>
        <dbReference type="ARBA" id="ARBA00001946"/>
    </source>
</evidence>
<dbReference type="PANTHER" id="PTHR45138:SF9">
    <property type="entry name" value="DIGUANYLATE CYCLASE DGCM-RELATED"/>
    <property type="match status" value="1"/>
</dbReference>
<dbReference type="InterPro" id="IPR050469">
    <property type="entry name" value="Diguanylate_Cyclase"/>
</dbReference>
<evidence type="ECO:0000259" key="5">
    <source>
        <dbReference type="PROSITE" id="PS50887"/>
    </source>
</evidence>
<dbReference type="Gene3D" id="3.30.70.270">
    <property type="match status" value="1"/>
</dbReference>
<proteinExistence type="predicted"/>
<reference evidence="6 7" key="1">
    <citation type="submission" date="2019-01" db="EMBL/GenBank/DDBJ databases">
        <title>Litorilituus lipolytica sp. nov., isolated from intertidal sand of the Yellow Sea in China.</title>
        <authorList>
            <person name="Liu A."/>
        </authorList>
    </citation>
    <scope>NUCLEOTIDE SEQUENCE [LARGE SCALE GENOMIC DNA]</scope>
    <source>
        <strain evidence="6 7">RZ04</strain>
    </source>
</reference>
<dbReference type="PANTHER" id="PTHR45138">
    <property type="entry name" value="REGULATORY COMPONENTS OF SENSORY TRANSDUCTION SYSTEM"/>
    <property type="match status" value="1"/>
</dbReference>
<dbReference type="InterPro" id="IPR000160">
    <property type="entry name" value="GGDEF_dom"/>
</dbReference>
<dbReference type="FunFam" id="3.30.70.270:FF:000001">
    <property type="entry name" value="Diguanylate cyclase domain protein"/>
    <property type="match status" value="1"/>
</dbReference>
<dbReference type="PROSITE" id="PS50887">
    <property type="entry name" value="GGDEF"/>
    <property type="match status" value="1"/>
</dbReference>
<dbReference type="EC" id="2.7.7.65" evidence="2"/>
<keyword evidence="4" id="KW-1133">Transmembrane helix</keyword>
<organism evidence="6 7">
    <name type="scientific">Litorilituus lipolyticus</name>
    <dbReference type="NCBI Taxonomy" id="2491017"/>
    <lineage>
        <taxon>Bacteria</taxon>
        <taxon>Pseudomonadati</taxon>
        <taxon>Pseudomonadota</taxon>
        <taxon>Gammaproteobacteria</taxon>
        <taxon>Alteromonadales</taxon>
        <taxon>Colwelliaceae</taxon>
        <taxon>Litorilituus</taxon>
    </lineage>
</organism>
<dbReference type="AlphaFoldDB" id="A0A502KVM8"/>
<dbReference type="InterPro" id="IPR043128">
    <property type="entry name" value="Rev_trsase/Diguanyl_cyclase"/>
</dbReference>
<feature type="domain" description="GGDEF" evidence="5">
    <location>
        <begin position="442"/>
        <end position="575"/>
    </location>
</feature>
<evidence type="ECO:0000313" key="6">
    <source>
        <dbReference type="EMBL" id="TPH15164.1"/>
    </source>
</evidence>
<name>A0A502KVM8_9GAMM</name>
<dbReference type="OrthoDB" id="9803824at2"/>
<keyword evidence="7" id="KW-1185">Reference proteome</keyword>
<dbReference type="EMBL" id="SAWY01000020">
    <property type="protein sequence ID" value="TPH15164.1"/>
    <property type="molecule type" value="Genomic_DNA"/>
</dbReference>
<keyword evidence="4" id="KW-0812">Transmembrane</keyword>
<evidence type="ECO:0000256" key="2">
    <source>
        <dbReference type="ARBA" id="ARBA00012528"/>
    </source>
</evidence>
<comment type="catalytic activity">
    <reaction evidence="3">
        <text>2 GTP = 3',3'-c-di-GMP + 2 diphosphate</text>
        <dbReference type="Rhea" id="RHEA:24898"/>
        <dbReference type="ChEBI" id="CHEBI:33019"/>
        <dbReference type="ChEBI" id="CHEBI:37565"/>
        <dbReference type="ChEBI" id="CHEBI:58805"/>
        <dbReference type="EC" id="2.7.7.65"/>
    </reaction>
</comment>